<evidence type="ECO:0000313" key="3">
    <source>
        <dbReference type="WBParaSite" id="mrna-Wban_02865"/>
    </source>
</evidence>
<dbReference type="PANTHER" id="PTHR22742:SF2">
    <property type="entry name" value="EXPANSION, ISOFORM A-RELATED"/>
    <property type="match status" value="1"/>
</dbReference>
<sequence>MAFCRTTLIERLLNNNNGQNTNATLGIPRNWNNIDSFERDNILEVYRKLPNIEEQIWGKVIVMERNIRSAKAYLRSRVITVDGSEAEFDGLRIGLQRFENSYRDDGTIRAFEIFGKGVKMKIDDIGNLWLKCIEGSVFVSGILGEIIVKNDPIKIFDLKILKEIISRNNDFDEVARDRYSRMAITYAHINKPTNTLSSALWFAVIHLTALEMIQILFPSNSVSNTPSPSTSTEFHNINHCDGGYSAASSSADTNCNGRTFSSTSSGSSSHHSAVSSAYWNRQLRSRGGAYKKINREPNIVYSSSRNATNFESENFRREKGRSLLDLSDLDRLRNPVYFRKERENRGGPGHKRLSHFTQQLSTSSLTPYYSSNINWRSRSEASLYCERL</sequence>
<proteinExistence type="predicted"/>
<reference evidence="2" key="2">
    <citation type="journal article" date="2016" name="Mol. Ecol.">
        <title>Population genomics of the filarial nematode parasite Wuchereria bancrofti from mosquitoes.</title>
        <authorList>
            <person name="Small S.T."/>
            <person name="Reimer L.J."/>
            <person name="Tisch D.J."/>
            <person name="King C.L."/>
            <person name="Christensen B.M."/>
            <person name="Siba P.M."/>
            <person name="Kazura J.W."/>
            <person name="Serre D."/>
            <person name="Zimmerman P.A."/>
        </authorList>
    </citation>
    <scope>NUCLEOTIDE SEQUENCE</scope>
    <source>
        <strain evidence="2">pt0022</strain>
    </source>
</reference>
<dbReference type="InterPro" id="IPR008984">
    <property type="entry name" value="SMAD_FHA_dom_sf"/>
</dbReference>
<dbReference type="GO" id="GO:0051239">
    <property type="term" value="P:regulation of multicellular organismal process"/>
    <property type="evidence" value="ECO:0007669"/>
    <property type="project" value="UniProtKB-ARBA"/>
</dbReference>
<dbReference type="InterPro" id="IPR001132">
    <property type="entry name" value="SMAD_dom_Dwarfin-type"/>
</dbReference>
<reference evidence="2" key="1">
    <citation type="submission" date="2015-03" db="EMBL/GenBank/DDBJ databases">
        <title>Wuchereria bancrofti Genome Sequencing Papua New Guinea Strain.</title>
        <authorList>
            <person name="Small S.T."/>
            <person name="Serre D."/>
            <person name="Zimmerman P.A."/>
        </authorList>
    </citation>
    <scope>NUCLEOTIDE SEQUENCE [LARGE SCALE GENOMIC DNA]</scope>
    <source>
        <strain evidence="2">pt0022</strain>
    </source>
</reference>
<dbReference type="InterPro" id="IPR017855">
    <property type="entry name" value="SMAD-like_dom_sf"/>
</dbReference>
<dbReference type="GO" id="GO:0006355">
    <property type="term" value="P:regulation of DNA-templated transcription"/>
    <property type="evidence" value="ECO:0007669"/>
    <property type="project" value="InterPro"/>
</dbReference>
<dbReference type="Pfam" id="PF03166">
    <property type="entry name" value="MH2"/>
    <property type="match status" value="1"/>
</dbReference>
<organism evidence="2 3">
    <name type="scientific">Wuchereria bancrofti</name>
    <dbReference type="NCBI Taxonomy" id="6293"/>
    <lineage>
        <taxon>Eukaryota</taxon>
        <taxon>Metazoa</taxon>
        <taxon>Ecdysozoa</taxon>
        <taxon>Nematoda</taxon>
        <taxon>Chromadorea</taxon>
        <taxon>Rhabditida</taxon>
        <taxon>Spirurina</taxon>
        <taxon>Spiruromorpha</taxon>
        <taxon>Filarioidea</taxon>
        <taxon>Onchocercidae</taxon>
        <taxon>Wuchereria</taxon>
    </lineage>
</organism>
<dbReference type="PROSITE" id="PS51076">
    <property type="entry name" value="MH2"/>
    <property type="match status" value="1"/>
</dbReference>
<evidence type="ECO:0000313" key="2">
    <source>
        <dbReference type="Proteomes" id="UP000093561"/>
    </source>
</evidence>
<protein>
    <submittedName>
        <fullName evidence="3">MH2 domain-containing protein</fullName>
    </submittedName>
</protein>
<dbReference type="SUPFAM" id="SSF49879">
    <property type="entry name" value="SMAD/FHA domain"/>
    <property type="match status" value="1"/>
</dbReference>
<feature type="domain" description="MH2" evidence="1">
    <location>
        <begin position="57"/>
        <end position="231"/>
    </location>
</feature>
<name>A0AAF5PML6_WUCBA</name>
<accession>A0AAF5PML6</accession>
<dbReference type="GO" id="GO:0009791">
    <property type="term" value="P:post-embryonic development"/>
    <property type="evidence" value="ECO:0007669"/>
    <property type="project" value="UniProtKB-ARBA"/>
</dbReference>
<reference evidence="3" key="3">
    <citation type="submission" date="2024-02" db="UniProtKB">
        <authorList>
            <consortium name="WormBaseParasite"/>
        </authorList>
    </citation>
    <scope>IDENTIFICATION</scope>
    <source>
        <strain evidence="3">pt0022</strain>
    </source>
</reference>
<dbReference type="Proteomes" id="UP000093561">
    <property type="component" value="Unassembled WGS sequence"/>
</dbReference>
<dbReference type="WBParaSite" id="mrna-Wban_02865">
    <property type="protein sequence ID" value="mrna-Wban_02865"/>
    <property type="gene ID" value="Wban_02865"/>
</dbReference>
<dbReference type="PANTHER" id="PTHR22742">
    <property type="entry name" value="EXPANSION, ISOFORM A-RELATED"/>
    <property type="match status" value="1"/>
</dbReference>
<dbReference type="Gene3D" id="2.60.200.10">
    <property type="match status" value="1"/>
</dbReference>
<dbReference type="AlphaFoldDB" id="A0AAF5PML6"/>
<evidence type="ECO:0000259" key="1">
    <source>
        <dbReference type="PROSITE" id="PS51076"/>
    </source>
</evidence>
<dbReference type="SMART" id="SM00524">
    <property type="entry name" value="DWB"/>
    <property type="match status" value="1"/>
</dbReference>
<dbReference type="GO" id="GO:0050793">
    <property type="term" value="P:regulation of developmental process"/>
    <property type="evidence" value="ECO:0007669"/>
    <property type="project" value="UniProtKB-ARBA"/>
</dbReference>